<keyword evidence="3" id="KW-1133">Transmembrane helix</keyword>
<dbReference type="EMBL" id="AJWK01028043">
    <property type="status" value="NOT_ANNOTATED_CDS"/>
    <property type="molecule type" value="Genomic_DNA"/>
</dbReference>
<dbReference type="VEuPathDB" id="VectorBase:LLOJ008310"/>
<feature type="transmembrane region" description="Helical" evidence="3">
    <location>
        <begin position="717"/>
        <end position="737"/>
    </location>
</feature>
<feature type="repeat" description="ANK" evidence="1">
    <location>
        <begin position="195"/>
        <end position="227"/>
    </location>
</feature>
<feature type="transmembrane region" description="Helical" evidence="3">
    <location>
        <begin position="743"/>
        <end position="764"/>
    </location>
</feature>
<feature type="region of interest" description="Disordered" evidence="2">
    <location>
        <begin position="1"/>
        <end position="22"/>
    </location>
</feature>
<dbReference type="Gene3D" id="1.25.40.20">
    <property type="entry name" value="Ankyrin repeat-containing domain"/>
    <property type="match status" value="4"/>
</dbReference>
<dbReference type="SUPFAM" id="SSF48403">
    <property type="entry name" value="Ankyrin repeat"/>
    <property type="match status" value="1"/>
</dbReference>
<name>A0A1B0CTW0_LUTLO</name>
<feature type="region of interest" description="Disordered" evidence="2">
    <location>
        <begin position="1109"/>
        <end position="1130"/>
    </location>
</feature>
<feature type="repeat" description="ANK" evidence="1">
    <location>
        <begin position="162"/>
        <end position="194"/>
    </location>
</feature>
<feature type="repeat" description="ANK" evidence="1">
    <location>
        <begin position="426"/>
        <end position="458"/>
    </location>
</feature>
<feature type="repeat" description="ANK" evidence="1">
    <location>
        <begin position="327"/>
        <end position="359"/>
    </location>
</feature>
<dbReference type="Pfam" id="PF00023">
    <property type="entry name" value="Ank"/>
    <property type="match status" value="1"/>
</dbReference>
<dbReference type="InterPro" id="IPR057092">
    <property type="entry name" value="SAM_KIDINS220"/>
</dbReference>
<feature type="compositionally biased region" description="Low complexity" evidence="2">
    <location>
        <begin position="1564"/>
        <end position="1574"/>
    </location>
</feature>
<dbReference type="Pfam" id="PF12796">
    <property type="entry name" value="Ank_2"/>
    <property type="match status" value="3"/>
</dbReference>
<organism evidence="7 8">
    <name type="scientific">Lutzomyia longipalpis</name>
    <name type="common">Sand fly</name>
    <dbReference type="NCBI Taxonomy" id="7200"/>
    <lineage>
        <taxon>Eukaryota</taxon>
        <taxon>Metazoa</taxon>
        <taxon>Ecdysozoa</taxon>
        <taxon>Arthropoda</taxon>
        <taxon>Hexapoda</taxon>
        <taxon>Insecta</taxon>
        <taxon>Pterygota</taxon>
        <taxon>Neoptera</taxon>
        <taxon>Endopterygota</taxon>
        <taxon>Diptera</taxon>
        <taxon>Nematocera</taxon>
        <taxon>Psychodoidea</taxon>
        <taxon>Psychodidae</taxon>
        <taxon>Lutzomyia</taxon>
        <taxon>Lutzomyia</taxon>
    </lineage>
</organism>
<dbReference type="PROSITE" id="PS50088">
    <property type="entry name" value="ANK_REPEAT"/>
    <property type="match status" value="10"/>
</dbReference>
<feature type="transmembrane region" description="Helical" evidence="3">
    <location>
        <begin position="910"/>
        <end position="929"/>
    </location>
</feature>
<feature type="transmembrane region" description="Helical" evidence="3">
    <location>
        <begin position="877"/>
        <end position="898"/>
    </location>
</feature>
<feature type="repeat" description="ANK" evidence="1">
    <location>
        <begin position="261"/>
        <end position="293"/>
    </location>
</feature>
<dbReference type="EMBL" id="AJWK01028044">
    <property type="status" value="NOT_ANNOTATED_CDS"/>
    <property type="molecule type" value="Genomic_DNA"/>
</dbReference>
<dbReference type="SUPFAM" id="SSF47769">
    <property type="entry name" value="SAM/Pointed domain"/>
    <property type="match status" value="1"/>
</dbReference>
<keyword evidence="1" id="KW-0040">ANK repeat</keyword>
<reference evidence="6" key="2">
    <citation type="journal article" date="2020" name="BMC">
        <title>Leishmania infection induces a limited differential gene expression in the sand fly midgut.</title>
        <authorList>
            <person name="Coutinho-Abreu I.V."/>
            <person name="Serafim T.D."/>
            <person name="Meneses C."/>
            <person name="Kamhawi S."/>
            <person name="Oliveira F."/>
            <person name="Valenzuela J.G."/>
        </authorList>
    </citation>
    <scope>NUCLEOTIDE SEQUENCE</scope>
    <source>
        <strain evidence="6">Jacobina</strain>
        <tissue evidence="6">Midgut</tissue>
    </source>
</reference>
<dbReference type="PROSITE" id="PS50297">
    <property type="entry name" value="ANK_REP_REGION"/>
    <property type="match status" value="8"/>
</dbReference>
<dbReference type="Pfam" id="PF13637">
    <property type="entry name" value="Ank_4"/>
    <property type="match status" value="1"/>
</dbReference>
<dbReference type="InterPro" id="IPR002110">
    <property type="entry name" value="Ankyrin_rpt"/>
</dbReference>
<dbReference type="VEuPathDB" id="VectorBase:LLONM1_011320"/>
<accession>A0A1B0CTW0</accession>
<dbReference type="InterPro" id="IPR013761">
    <property type="entry name" value="SAM/pointed_sf"/>
</dbReference>
<dbReference type="EMBL" id="GITU01000729">
    <property type="protein sequence ID" value="MBC1169432.1"/>
    <property type="molecule type" value="Transcribed_RNA"/>
</dbReference>
<feature type="repeat" description="ANK" evidence="1">
    <location>
        <begin position="393"/>
        <end position="425"/>
    </location>
</feature>
<feature type="compositionally biased region" description="Basic and acidic residues" evidence="2">
    <location>
        <begin position="71"/>
        <end position="83"/>
    </location>
</feature>
<dbReference type="EMBL" id="AJWK01028046">
    <property type="status" value="NOT_ANNOTATED_CDS"/>
    <property type="molecule type" value="Genomic_DNA"/>
</dbReference>
<keyword evidence="8" id="KW-1185">Reference proteome</keyword>
<dbReference type="GO" id="GO:0030165">
    <property type="term" value="F:PDZ domain binding"/>
    <property type="evidence" value="ECO:0007669"/>
    <property type="project" value="TreeGrafter"/>
</dbReference>
<evidence type="ECO:0000256" key="2">
    <source>
        <dbReference type="SAM" id="MobiDB-lite"/>
    </source>
</evidence>
<keyword evidence="3" id="KW-0812">Transmembrane</keyword>
<proteinExistence type="predicted"/>
<dbReference type="InterPro" id="IPR011646">
    <property type="entry name" value="KAP_P-loop"/>
</dbReference>
<feature type="repeat" description="ANK" evidence="1">
    <location>
        <begin position="459"/>
        <end position="491"/>
    </location>
</feature>
<evidence type="ECO:0000313" key="8">
    <source>
        <dbReference type="Proteomes" id="UP000092461"/>
    </source>
</evidence>
<feature type="repeat" description="ANK" evidence="1">
    <location>
        <begin position="228"/>
        <end position="260"/>
    </location>
</feature>
<feature type="domain" description="KAP NTPase" evidence="4">
    <location>
        <begin position="660"/>
        <end position="1188"/>
    </location>
</feature>
<evidence type="ECO:0000259" key="4">
    <source>
        <dbReference type="Pfam" id="PF07693"/>
    </source>
</evidence>
<reference evidence="8" key="1">
    <citation type="submission" date="2012-05" db="EMBL/GenBank/DDBJ databases">
        <title>Whole Genome Assembly of Lutzomyia longipalpis.</title>
        <authorList>
            <person name="Richards S."/>
            <person name="Qu C."/>
            <person name="Dillon R."/>
            <person name="Worley K."/>
            <person name="Scherer S."/>
            <person name="Batterton M."/>
            <person name="Taylor A."/>
            <person name="Hawes A."/>
            <person name="Hernandez B."/>
            <person name="Kovar C."/>
            <person name="Mandapat C."/>
            <person name="Pham C."/>
            <person name="Qu C."/>
            <person name="Jing C."/>
            <person name="Bess C."/>
            <person name="Bandaranaike D."/>
            <person name="Ngo D."/>
            <person name="Ongeri F."/>
            <person name="Arias F."/>
            <person name="Lara F."/>
            <person name="Weissenberger G."/>
            <person name="Kamau G."/>
            <person name="Han H."/>
            <person name="Shen H."/>
            <person name="Dinh H."/>
            <person name="Khalil I."/>
            <person name="Jones J."/>
            <person name="Shafer J."/>
            <person name="Jayaseelan J."/>
            <person name="Quiroz J."/>
            <person name="Blankenburg K."/>
            <person name="Nguyen L."/>
            <person name="Jackson L."/>
            <person name="Francisco L."/>
            <person name="Tang L.-Y."/>
            <person name="Pu L.-L."/>
            <person name="Perales L."/>
            <person name="Lorensuhewa L."/>
            <person name="Munidasa M."/>
            <person name="Coyle M."/>
            <person name="Taylor M."/>
            <person name="Puazo M."/>
            <person name="Firestine M."/>
            <person name="Scheel M."/>
            <person name="Javaid M."/>
            <person name="Wang M."/>
            <person name="Li M."/>
            <person name="Tabassum N."/>
            <person name="Saada N."/>
            <person name="Osuji N."/>
            <person name="Aqrawi P."/>
            <person name="Fu Q."/>
            <person name="Thornton R."/>
            <person name="Raj R."/>
            <person name="Goodspeed R."/>
            <person name="Mata R."/>
            <person name="Najjar R."/>
            <person name="Gubbala S."/>
            <person name="Lee S."/>
            <person name="Denson S."/>
            <person name="Patil S."/>
            <person name="Macmil S."/>
            <person name="Qi S."/>
            <person name="Matskevitch T."/>
            <person name="Palculict T."/>
            <person name="Mathew T."/>
            <person name="Vee V."/>
            <person name="Velamala V."/>
            <person name="Korchina V."/>
            <person name="Cai W."/>
            <person name="Liu W."/>
            <person name="Dai W."/>
            <person name="Zou X."/>
            <person name="Zhu Y."/>
            <person name="Zhang Y."/>
            <person name="Wu Y.-Q."/>
            <person name="Xin Y."/>
            <person name="Nazarath L."/>
            <person name="Kovar C."/>
            <person name="Han Y."/>
            <person name="Muzny D."/>
            <person name="Gibbs R."/>
        </authorList>
    </citation>
    <scope>NUCLEOTIDE SEQUENCE [LARGE SCALE GENOMIC DNA]</scope>
    <source>
        <strain evidence="8">Jacobina</strain>
    </source>
</reference>
<dbReference type="InterPro" id="IPR036770">
    <property type="entry name" value="Ankyrin_rpt-contain_sf"/>
</dbReference>
<dbReference type="InterPro" id="IPR052771">
    <property type="entry name" value="Neurotrophin_sig_adaptor"/>
</dbReference>
<dbReference type="PANTHER" id="PTHR24116:SF0">
    <property type="entry name" value="KINASE D-INTERACTING SUBSTRATE OF 220 KDA"/>
    <property type="match status" value="1"/>
</dbReference>
<dbReference type="Pfam" id="PF23307">
    <property type="entry name" value="SAM_KIDINS220"/>
    <property type="match status" value="1"/>
</dbReference>
<reference evidence="7" key="3">
    <citation type="submission" date="2020-05" db="UniProtKB">
        <authorList>
            <consortium name="EnsemblMetazoa"/>
        </authorList>
    </citation>
    <scope>IDENTIFICATION</scope>
    <source>
        <strain evidence="7">Jacobina</strain>
    </source>
</reference>
<feature type="compositionally biased region" description="Polar residues" evidence="2">
    <location>
        <begin position="1490"/>
        <end position="1510"/>
    </location>
</feature>
<evidence type="ECO:0000256" key="1">
    <source>
        <dbReference type="PROSITE-ProRule" id="PRU00023"/>
    </source>
</evidence>
<feature type="region of interest" description="Disordered" evidence="2">
    <location>
        <begin position="1478"/>
        <end position="1513"/>
    </location>
</feature>
<dbReference type="Pfam" id="PF07693">
    <property type="entry name" value="KAP_NTPase"/>
    <property type="match status" value="2"/>
</dbReference>
<dbReference type="SMART" id="SM00248">
    <property type="entry name" value="ANK"/>
    <property type="match status" value="11"/>
</dbReference>
<protein>
    <submittedName>
        <fullName evidence="6">Putative ankyrin</fullName>
    </submittedName>
</protein>
<dbReference type="GO" id="GO:0019887">
    <property type="term" value="F:protein kinase regulator activity"/>
    <property type="evidence" value="ECO:0007669"/>
    <property type="project" value="TreeGrafter"/>
</dbReference>
<feature type="region of interest" description="Disordered" evidence="2">
    <location>
        <begin position="1672"/>
        <end position="1699"/>
    </location>
</feature>
<feature type="region of interest" description="Disordered" evidence="2">
    <location>
        <begin position="1545"/>
        <end position="1575"/>
    </location>
</feature>
<feature type="domain" description="Kinase D-interacting substrate of 220 kDa-like SAM" evidence="5">
    <location>
        <begin position="1397"/>
        <end position="1475"/>
    </location>
</feature>
<feature type="region of interest" description="Disordered" evidence="2">
    <location>
        <begin position="43"/>
        <end position="88"/>
    </location>
</feature>
<feature type="repeat" description="ANK" evidence="1">
    <location>
        <begin position="360"/>
        <end position="392"/>
    </location>
</feature>
<feature type="domain" description="KAP NTPase" evidence="4">
    <location>
        <begin position="565"/>
        <end position="619"/>
    </location>
</feature>
<evidence type="ECO:0000313" key="6">
    <source>
        <dbReference type="EMBL" id="MBC1169432.1"/>
    </source>
</evidence>
<dbReference type="EMBL" id="AJWK01028045">
    <property type="status" value="NOT_ANNOTATED_CDS"/>
    <property type="molecule type" value="Genomic_DNA"/>
</dbReference>
<dbReference type="EnsemblMetazoa" id="LLOJ008310-RA">
    <property type="protein sequence ID" value="LLOJ008310-PA"/>
    <property type="gene ID" value="LLOJ008310"/>
</dbReference>
<sequence length="1699" mass="186906">NQSTSREEGNFYGSTFSSYLGGFRRNKKSHSAQYESIAALVRGLHGNGGDGSQGSDHGSDRGEGGGDGDENDRAGGDETEQKITESTQLLRPMLNLRPLFMGRRASQGSVEMEGSRPTLNRCESMGAFGYRTLLQYVESNDLQGLKTLLDTRHLPVDDRDENQTTVLMVCATRGMVSFVRELIARGADVQAEDIDNWTPLLCAAKEGHADVVQLLLEHDANQEHRDMGGWSALMWSSYKGHTDVVALLLQRGADVHAHGNYHLGPLLWAAGRGHKEIVEMLVQRGAKVNVGDKYGTTALVWACRKGNAEIVDILLKAGANVDNAGMYSWTPLLVSVAGGHQECVTLLLEKRPNVNALDKDGLTALSIACREGLQDTASALIAAGAYVNIQDRAGDTPLIHAVKGGHRGVVEALLKRHVDIDIQGKERKTALYTAVEKGHTLIVKLLLASNPDVELATKDGDTPLLRAVRNRHLDIVHMLLEKKAKVSAVDRRGDTCLHIAMRARSKAIVEALLRNPKNSKLLYRANKAGETPYGLDTVHQKTILGQVFGARPLNTNEDSEGMLGYELYSSALADVLSEPTLTTPITVGLYAKWGSGKSFLLSKLRDEMKSFARHKLLYRANKAGETPYGLDTVHQKTILGQVFGARPLNTNEDSEGMLGYELYSSALADVLSEPTLTTPITVGLYAKWGSGKSFLLSKLRDEMKSFARQWAEPPIKAPWLLFTVCLHVCLLLGIVVSLSTWSYVWGISAAGCALVLFYVANLAIKFASRRYDINWAYSFHHGLMRRIGRLRLIMQVAFCHPPGSQGDPHAMPVRFHFAEASSAAPNGEGAVGHMLASLFEAIESHYGSLPTRLFRAFRPKHTSSSHWRWRRMCCMPLILLFELAIAVAVTGTALLILYLSNLDTEHDEAILIAIYALGSVLLVGFVGNLHSWAKAVRALFFSQGRQLKKAMTSADHASLTALGAEVSLMADMIKCLDAFTGQQSRLVGVVDALDSCDTERTLTMLNAIQTLLSSPNRPFVLLLAVDPHVIAKAAEANSRRLFTEGGIGGHDFLRNLVHLPVYLQNSGLRKVQRAQNTALAYRRNTTDAAEDPILSHSASARRLSNASEIMSSQEKLRAPPGTSRGGSKKLRLSESVASSIGSNLHRVGQNPQGTLDMSKILLTDDYFSDVNPRSMRRLMNVIYITVRLLKAFQIDFSWYRLSSWINLTEQWPVRASMIVLQHDQNGDSLDDSTSLQSVYDKVRPKISCLREAAALLELDRDERKLDAFLQLHKADLLVADLRIFLPFTINLDPYLRKVLKEDQQAMEDEGIIIPLKPNIPLNPRTSLPRFPQPYPPYQNIFAAANPAIPVLTYQSYAKPPPVPTVEQPKKKIQSQSSDVSQTALTDILTNVPANLHQIRLSKLNVSGLSDLLQQIDELRPALDSLLPALKQHSISGRVLMHCDLQELKNLLNLSFGHWEIFRLLIITLRNLEKQQPTTATVRVQDDDAIDSQNIQPPTSSASSYSRQKPQSIMEKQVRGNVTLEEQMICGALQTLNEEAFEDVVGSERGGSGEKVSDGQIGRVSPSSSWSASPSIVRREPILRPRGSVKSEKKVSIKNEVPINIEYIAEKRHGSTGSFAKILSPGSAGLPAGRPTTFVYATKNEKSEQAEKAFKMTRSYSFDNDSLDKGIELKDISGTPAGSMDEEVQPLVNAAPNKTK</sequence>
<dbReference type="PANTHER" id="PTHR24116">
    <property type="entry name" value="KINASE D-INTERACTING SUBSTRATE OF 220 KDA"/>
    <property type="match status" value="1"/>
</dbReference>
<keyword evidence="3" id="KW-0472">Membrane</keyword>
<feature type="repeat" description="ANK" evidence="1">
    <location>
        <begin position="294"/>
        <end position="326"/>
    </location>
</feature>
<dbReference type="Proteomes" id="UP000092461">
    <property type="component" value="Unassembled WGS sequence"/>
</dbReference>
<evidence type="ECO:0000313" key="7">
    <source>
        <dbReference type="EnsemblMetazoa" id="LLOJ008310-PA"/>
    </source>
</evidence>
<evidence type="ECO:0000259" key="5">
    <source>
        <dbReference type="Pfam" id="PF23307"/>
    </source>
</evidence>
<evidence type="ECO:0000256" key="3">
    <source>
        <dbReference type="SAM" id="Phobius"/>
    </source>
</evidence>